<sequence length="345" mass="37522">MAHHPGPPPGSGSGSCFGLHFLNSPFGDTTFTKVFVGGLAWETQSETLRRHFEQFGEILEAVVISDKNTGRSKGYGFIGLMRFIVTCKEVSALLDHESVLVVTERNCVQIGISQAHLRPLGPYFGGVPVPRGAYIGSSAYHQAFPYNYQQAISYPPYAYTTYAPEYIYPQNVYNAYTGHQYVQVYGVPGAVDTAVCQYGQLGQPLSGGHGYTAVQGYTVPSHHLSHISGPNVNGETTAPLPAIQAPSPAGKFSEHELYIWFTFAADDCGYPVLQDVRDHGHPEIPQMPLSPSSGWSGKAQEFECSCLAAVVSVNPHALPELVMIGGVWTDGCQNWILATIYREML</sequence>
<reference evidence="4" key="1">
    <citation type="journal article" date="2017" name="Gigascience">
        <title>The genome draft of coconut (Cocos nucifera).</title>
        <authorList>
            <person name="Xiao Y."/>
            <person name="Xu P."/>
            <person name="Fan H."/>
            <person name="Baudouin L."/>
            <person name="Xia W."/>
            <person name="Bocs S."/>
            <person name="Xu J."/>
            <person name="Li Q."/>
            <person name="Guo A."/>
            <person name="Zhou L."/>
            <person name="Li J."/>
            <person name="Wu Y."/>
            <person name="Ma Z."/>
            <person name="Armero A."/>
            <person name="Issali A.E."/>
            <person name="Liu N."/>
            <person name="Peng M."/>
            <person name="Yang Y."/>
        </authorList>
    </citation>
    <scope>NUCLEOTIDE SEQUENCE</scope>
    <source>
        <tissue evidence="4">Spear leaf of Hainan Tall coconut</tissue>
    </source>
</reference>
<dbReference type="PROSITE" id="PS50102">
    <property type="entry name" value="RRM"/>
    <property type="match status" value="1"/>
</dbReference>
<dbReference type="Gene3D" id="3.30.70.330">
    <property type="match status" value="1"/>
</dbReference>
<accession>A0A8K0HU82</accession>
<feature type="domain" description="RRM" evidence="3">
    <location>
        <begin position="32"/>
        <end position="115"/>
    </location>
</feature>
<dbReference type="PANTHER" id="PTHR11176:SF57">
    <property type="entry name" value="PROTEIN BOULE"/>
    <property type="match status" value="1"/>
</dbReference>
<keyword evidence="1 2" id="KW-0694">RNA-binding</keyword>
<gene>
    <name evidence="4" type="ORF">COCNU_01G007410</name>
</gene>
<dbReference type="InterPro" id="IPR012677">
    <property type="entry name" value="Nucleotide-bd_a/b_plait_sf"/>
</dbReference>
<evidence type="ECO:0000259" key="3">
    <source>
        <dbReference type="PROSITE" id="PS50102"/>
    </source>
</evidence>
<protein>
    <submittedName>
        <fullName evidence="4">Putative RNA-binding protein 38</fullName>
    </submittedName>
</protein>
<dbReference type="SMART" id="SM00360">
    <property type="entry name" value="RRM"/>
    <property type="match status" value="1"/>
</dbReference>
<keyword evidence="5" id="KW-1185">Reference proteome</keyword>
<dbReference type="EMBL" id="CM017872">
    <property type="protein sequence ID" value="KAG1326807.1"/>
    <property type="molecule type" value="Genomic_DNA"/>
</dbReference>
<dbReference type="PANTHER" id="PTHR11176">
    <property type="entry name" value="BOULE-RELATED"/>
    <property type="match status" value="1"/>
</dbReference>
<dbReference type="Pfam" id="PF00076">
    <property type="entry name" value="RRM_1"/>
    <property type="match status" value="1"/>
</dbReference>
<reference evidence="4" key="2">
    <citation type="submission" date="2019-07" db="EMBL/GenBank/DDBJ databases">
        <authorList>
            <person name="Yang Y."/>
            <person name="Bocs S."/>
            <person name="Baudouin L."/>
        </authorList>
    </citation>
    <scope>NUCLEOTIDE SEQUENCE</scope>
    <source>
        <tissue evidence="4">Spear leaf of Hainan Tall coconut</tissue>
    </source>
</reference>
<evidence type="ECO:0000256" key="2">
    <source>
        <dbReference type="PROSITE-ProRule" id="PRU00176"/>
    </source>
</evidence>
<dbReference type="AlphaFoldDB" id="A0A8K0HU82"/>
<dbReference type="InterPro" id="IPR035979">
    <property type="entry name" value="RBD_domain_sf"/>
</dbReference>
<name>A0A8K0HU82_COCNU</name>
<dbReference type="Proteomes" id="UP000797356">
    <property type="component" value="Chromosome 1"/>
</dbReference>
<proteinExistence type="predicted"/>
<organism evidence="4 5">
    <name type="scientific">Cocos nucifera</name>
    <name type="common">Coconut palm</name>
    <dbReference type="NCBI Taxonomy" id="13894"/>
    <lineage>
        <taxon>Eukaryota</taxon>
        <taxon>Viridiplantae</taxon>
        <taxon>Streptophyta</taxon>
        <taxon>Embryophyta</taxon>
        <taxon>Tracheophyta</taxon>
        <taxon>Spermatophyta</taxon>
        <taxon>Magnoliopsida</taxon>
        <taxon>Liliopsida</taxon>
        <taxon>Arecaceae</taxon>
        <taxon>Arecoideae</taxon>
        <taxon>Cocoseae</taxon>
        <taxon>Attaleinae</taxon>
        <taxon>Cocos</taxon>
    </lineage>
</organism>
<evidence type="ECO:0000256" key="1">
    <source>
        <dbReference type="ARBA" id="ARBA00022884"/>
    </source>
</evidence>
<dbReference type="GO" id="GO:0003723">
    <property type="term" value="F:RNA binding"/>
    <property type="evidence" value="ECO:0007669"/>
    <property type="project" value="UniProtKB-UniRule"/>
</dbReference>
<dbReference type="SUPFAM" id="SSF54928">
    <property type="entry name" value="RNA-binding domain, RBD"/>
    <property type="match status" value="1"/>
</dbReference>
<evidence type="ECO:0000313" key="5">
    <source>
        <dbReference type="Proteomes" id="UP000797356"/>
    </source>
</evidence>
<comment type="caution">
    <text evidence="4">The sequence shown here is derived from an EMBL/GenBank/DDBJ whole genome shotgun (WGS) entry which is preliminary data.</text>
</comment>
<evidence type="ECO:0000313" key="4">
    <source>
        <dbReference type="EMBL" id="KAG1326807.1"/>
    </source>
</evidence>
<dbReference type="InterPro" id="IPR000504">
    <property type="entry name" value="RRM_dom"/>
</dbReference>
<dbReference type="OrthoDB" id="439808at2759"/>